<sequence>MRRAVNKNTQRRWPRMRRGGDGGGVGEITKTRRRDSRLRTEVITKTRTGDGGGRAGETAEDAQERWRRTRKGDGG</sequence>
<reference evidence="2 3" key="1">
    <citation type="journal article" date="2021" name="Elife">
        <title>Chloroplast acquisition without the gene transfer in kleptoplastic sea slugs, Plakobranchus ocellatus.</title>
        <authorList>
            <person name="Maeda T."/>
            <person name="Takahashi S."/>
            <person name="Yoshida T."/>
            <person name="Shimamura S."/>
            <person name="Takaki Y."/>
            <person name="Nagai Y."/>
            <person name="Toyoda A."/>
            <person name="Suzuki Y."/>
            <person name="Arimoto A."/>
            <person name="Ishii H."/>
            <person name="Satoh N."/>
            <person name="Nishiyama T."/>
            <person name="Hasebe M."/>
            <person name="Maruyama T."/>
            <person name="Minagawa J."/>
            <person name="Obokata J."/>
            <person name="Shigenobu S."/>
        </authorList>
    </citation>
    <scope>NUCLEOTIDE SEQUENCE [LARGE SCALE GENOMIC DNA]</scope>
</reference>
<organism evidence="2 3">
    <name type="scientific">Plakobranchus ocellatus</name>
    <dbReference type="NCBI Taxonomy" id="259542"/>
    <lineage>
        <taxon>Eukaryota</taxon>
        <taxon>Metazoa</taxon>
        <taxon>Spiralia</taxon>
        <taxon>Lophotrochozoa</taxon>
        <taxon>Mollusca</taxon>
        <taxon>Gastropoda</taxon>
        <taxon>Heterobranchia</taxon>
        <taxon>Euthyneura</taxon>
        <taxon>Panpulmonata</taxon>
        <taxon>Sacoglossa</taxon>
        <taxon>Placobranchoidea</taxon>
        <taxon>Plakobranchidae</taxon>
        <taxon>Plakobranchus</taxon>
    </lineage>
</organism>
<feature type="compositionally biased region" description="Basic and acidic residues" evidence="1">
    <location>
        <begin position="62"/>
        <end position="75"/>
    </location>
</feature>
<protein>
    <submittedName>
        <fullName evidence="2">Uncharacterized protein</fullName>
    </submittedName>
</protein>
<evidence type="ECO:0000256" key="1">
    <source>
        <dbReference type="SAM" id="MobiDB-lite"/>
    </source>
</evidence>
<dbReference type="AlphaFoldDB" id="A0AAV4AQA8"/>
<evidence type="ECO:0000313" key="3">
    <source>
        <dbReference type="Proteomes" id="UP000735302"/>
    </source>
</evidence>
<feature type="region of interest" description="Disordered" evidence="1">
    <location>
        <begin position="1"/>
        <end position="75"/>
    </location>
</feature>
<feature type="compositionally biased region" description="Basic and acidic residues" evidence="1">
    <location>
        <begin position="37"/>
        <end position="48"/>
    </location>
</feature>
<keyword evidence="3" id="KW-1185">Reference proteome</keyword>
<proteinExistence type="predicted"/>
<comment type="caution">
    <text evidence="2">The sequence shown here is derived from an EMBL/GenBank/DDBJ whole genome shotgun (WGS) entry which is preliminary data.</text>
</comment>
<dbReference type="EMBL" id="BLXT01004179">
    <property type="protein sequence ID" value="GFO10450.1"/>
    <property type="molecule type" value="Genomic_DNA"/>
</dbReference>
<name>A0AAV4AQA8_9GAST</name>
<feature type="compositionally biased region" description="Basic residues" evidence="1">
    <location>
        <begin position="1"/>
        <end position="17"/>
    </location>
</feature>
<dbReference type="Proteomes" id="UP000735302">
    <property type="component" value="Unassembled WGS sequence"/>
</dbReference>
<gene>
    <name evidence="2" type="ORF">PoB_003695500</name>
</gene>
<evidence type="ECO:0000313" key="2">
    <source>
        <dbReference type="EMBL" id="GFO10450.1"/>
    </source>
</evidence>
<accession>A0AAV4AQA8</accession>